<keyword evidence="1" id="KW-0732">Signal</keyword>
<reference evidence="2 3" key="1">
    <citation type="journal article" date="2019" name="Int. J. Syst. Evol. Microbiol.">
        <title>The Global Catalogue of Microorganisms (GCM) 10K type strain sequencing project: providing services to taxonomists for standard genome sequencing and annotation.</title>
        <authorList>
            <consortium name="The Broad Institute Genomics Platform"/>
            <consortium name="The Broad Institute Genome Sequencing Center for Infectious Disease"/>
            <person name="Wu L."/>
            <person name="Ma J."/>
        </authorList>
    </citation>
    <scope>NUCLEOTIDE SEQUENCE [LARGE SCALE GENOMIC DNA]</scope>
    <source>
        <strain evidence="2 3">JCM 14368</strain>
    </source>
</reference>
<evidence type="ECO:0000256" key="1">
    <source>
        <dbReference type="SAM" id="SignalP"/>
    </source>
</evidence>
<accession>A0ABN1BHH1</accession>
<proteinExistence type="predicted"/>
<protein>
    <submittedName>
        <fullName evidence="2">Uncharacterized protein</fullName>
    </submittedName>
</protein>
<organism evidence="2 3">
    <name type="scientific">Deinococcus depolymerans</name>
    <dbReference type="NCBI Taxonomy" id="392408"/>
    <lineage>
        <taxon>Bacteria</taxon>
        <taxon>Thermotogati</taxon>
        <taxon>Deinococcota</taxon>
        <taxon>Deinococci</taxon>
        <taxon>Deinococcales</taxon>
        <taxon>Deinococcaceae</taxon>
        <taxon>Deinococcus</taxon>
    </lineage>
</organism>
<name>A0ABN1BHH1_9DEIO</name>
<evidence type="ECO:0000313" key="3">
    <source>
        <dbReference type="Proteomes" id="UP001500191"/>
    </source>
</evidence>
<keyword evidence="3" id="KW-1185">Reference proteome</keyword>
<dbReference type="EMBL" id="BAAADB010000003">
    <property type="protein sequence ID" value="GAA0498026.1"/>
    <property type="molecule type" value="Genomic_DNA"/>
</dbReference>
<dbReference type="Proteomes" id="UP001500191">
    <property type="component" value="Unassembled WGS sequence"/>
</dbReference>
<comment type="caution">
    <text evidence="2">The sequence shown here is derived from an EMBL/GenBank/DDBJ whole genome shotgun (WGS) entry which is preliminary data.</text>
</comment>
<sequence>MVRGVNRSARQAARSALRLALLPLLLTGAAHAAAFSVGGEIRNPAATRPLGSGELRVLMTNLGGGWLLGMGPLTGTRFNVVVPGTFRPPVQPLDVCPGVKVTPAGARTYTAETLLIFNPATNAVATLVQADAPTEPTERGQWIYSDRTVTLSGRCAGLNTYYALTLRPGWTGVTTESRDGRFDIRNARRNLPYWVQPVLSTAARQTFPALFGGQRSAFNR</sequence>
<evidence type="ECO:0000313" key="2">
    <source>
        <dbReference type="EMBL" id="GAA0498026.1"/>
    </source>
</evidence>
<feature type="chain" id="PRO_5046375012" evidence="1">
    <location>
        <begin position="33"/>
        <end position="220"/>
    </location>
</feature>
<feature type="signal peptide" evidence="1">
    <location>
        <begin position="1"/>
        <end position="32"/>
    </location>
</feature>
<gene>
    <name evidence="2" type="ORF">GCM10008937_01370</name>
</gene>